<reference evidence="1 2" key="1">
    <citation type="submission" date="2015-01" db="EMBL/GenBank/DDBJ databases">
        <title>Evolution of Trichinella species and genotypes.</title>
        <authorList>
            <person name="Korhonen P.K."/>
            <person name="Edoardo P."/>
            <person name="Giuseppe L.R."/>
            <person name="Gasser R.B."/>
        </authorList>
    </citation>
    <scope>NUCLEOTIDE SEQUENCE [LARGE SCALE GENOMIC DNA]</scope>
    <source>
        <strain evidence="1">ISS176</strain>
    </source>
</reference>
<evidence type="ECO:0000313" key="2">
    <source>
        <dbReference type="Proteomes" id="UP000054826"/>
    </source>
</evidence>
<organism evidence="1 2">
    <name type="scientific">Trichinella pseudospiralis</name>
    <name type="common">Parasitic roundworm</name>
    <dbReference type="NCBI Taxonomy" id="6337"/>
    <lineage>
        <taxon>Eukaryota</taxon>
        <taxon>Metazoa</taxon>
        <taxon>Ecdysozoa</taxon>
        <taxon>Nematoda</taxon>
        <taxon>Enoplea</taxon>
        <taxon>Dorylaimia</taxon>
        <taxon>Trichinellida</taxon>
        <taxon>Trichinellidae</taxon>
        <taxon>Trichinella</taxon>
    </lineage>
</organism>
<dbReference type="AlphaFoldDB" id="A0A0V1K4U9"/>
<dbReference type="Proteomes" id="UP000054826">
    <property type="component" value="Unassembled WGS sequence"/>
</dbReference>
<evidence type="ECO:0000313" key="1">
    <source>
        <dbReference type="EMBL" id="KRZ41829.1"/>
    </source>
</evidence>
<accession>A0A0V1K4U9</accession>
<dbReference type="EMBL" id="JYDV01000018">
    <property type="protein sequence ID" value="KRZ41829.1"/>
    <property type="molecule type" value="Genomic_DNA"/>
</dbReference>
<protein>
    <submittedName>
        <fullName evidence="1">Uncharacterized protein</fullName>
    </submittedName>
</protein>
<gene>
    <name evidence="1" type="ORF">T4C_4135</name>
</gene>
<name>A0A0V1K4U9_TRIPS</name>
<sequence>MNINDERRRRIWHKNKAECTKNRFRTLHNANIDRHKVRTRTTRSRSQCARSTIKQDQRYMRRFPVGPNSVSQGKGYLEKVKLSHSPNVNDKPTLLNEGRLCVYPAQQTGYGGLRQTSMFRGWAVFRSFSDNGNASLKNCKDFGCDGDPPAWPLCLLFPYLLLRLPASQPRIPLAWPSDFQFRF</sequence>
<comment type="caution">
    <text evidence="1">The sequence shown here is derived from an EMBL/GenBank/DDBJ whole genome shotgun (WGS) entry which is preliminary data.</text>
</comment>
<proteinExistence type="predicted"/>